<keyword evidence="2" id="KW-1185">Reference proteome</keyword>
<dbReference type="Proteomes" id="UP000253868">
    <property type="component" value="Chromosome"/>
</dbReference>
<dbReference type="OrthoDB" id="4332031at2"/>
<name>A0A345HUB7_9ACTN</name>
<reference evidence="2" key="1">
    <citation type="submission" date="2018-07" db="EMBL/GenBank/DDBJ databases">
        <authorList>
            <person name="Zhao J."/>
        </authorList>
    </citation>
    <scope>NUCLEOTIDE SEQUENCE [LARGE SCALE GENOMIC DNA]</scope>
    <source>
        <strain evidence="2">GSSD-12</strain>
    </source>
</reference>
<organism evidence="1 2">
    <name type="scientific">Streptomyces paludis</name>
    <dbReference type="NCBI Taxonomy" id="2282738"/>
    <lineage>
        <taxon>Bacteria</taxon>
        <taxon>Bacillati</taxon>
        <taxon>Actinomycetota</taxon>
        <taxon>Actinomycetes</taxon>
        <taxon>Kitasatosporales</taxon>
        <taxon>Streptomycetaceae</taxon>
        <taxon>Streptomyces</taxon>
    </lineage>
</organism>
<protein>
    <recommendedName>
        <fullName evidence="3">Tetratricopeptide repeat protein</fullName>
    </recommendedName>
</protein>
<accession>A0A345HUB7</accession>
<dbReference type="KEGG" id="spad:DVK44_24470"/>
<evidence type="ECO:0000313" key="2">
    <source>
        <dbReference type="Proteomes" id="UP000253868"/>
    </source>
</evidence>
<dbReference type="AlphaFoldDB" id="A0A345HUB7"/>
<proteinExistence type="predicted"/>
<evidence type="ECO:0000313" key="1">
    <source>
        <dbReference type="EMBL" id="AXG80291.1"/>
    </source>
</evidence>
<gene>
    <name evidence="1" type="ORF">DVK44_24470</name>
</gene>
<sequence>MRSLAAVRLAVNQAISGQQRSALANFDLAVDSFARTDAAEPLPAWLGFYDRSELFGLGALAMSHLGRHDQSEAYLHRTLATLRPGYTRNRLYYTAHLALAQLRQRDMEHACDTAASVLKAAGNASLTGRTGLLMDTFSRELSAVAPGARGAAQWAERYAGTQGDRA</sequence>
<evidence type="ECO:0008006" key="3">
    <source>
        <dbReference type="Google" id="ProtNLM"/>
    </source>
</evidence>
<dbReference type="EMBL" id="CP031194">
    <property type="protein sequence ID" value="AXG80291.1"/>
    <property type="molecule type" value="Genomic_DNA"/>
</dbReference>